<dbReference type="PROSITE" id="PS50977">
    <property type="entry name" value="HTH_TETR_2"/>
    <property type="match status" value="1"/>
</dbReference>
<dbReference type="InterPro" id="IPR001647">
    <property type="entry name" value="HTH_TetR"/>
</dbReference>
<dbReference type="InterPro" id="IPR009057">
    <property type="entry name" value="Homeodomain-like_sf"/>
</dbReference>
<accession>A0A917P9X9</accession>
<evidence type="ECO:0000256" key="1">
    <source>
        <dbReference type="ARBA" id="ARBA00023015"/>
    </source>
</evidence>
<evidence type="ECO:0000256" key="2">
    <source>
        <dbReference type="ARBA" id="ARBA00023125"/>
    </source>
</evidence>
<keyword evidence="2 4" id="KW-0238">DNA-binding</keyword>
<name>A0A917P9X9_9DEIO</name>
<evidence type="ECO:0000256" key="3">
    <source>
        <dbReference type="ARBA" id="ARBA00023163"/>
    </source>
</evidence>
<dbReference type="SUPFAM" id="SSF46689">
    <property type="entry name" value="Homeodomain-like"/>
    <property type="match status" value="1"/>
</dbReference>
<keyword evidence="1" id="KW-0805">Transcription regulation</keyword>
<sequence length="197" mass="21877">MTGHPTTRDRILDEAQRLMQQRGYSSVAYRDISTALGIRNASVHHHFPSKTDLGAALVLRYRTEAQTLLDQLTATVPSALDRLHRYLTSYRTVIHDDGRICLCTQLIAEDCVLPAPVTQELAAFFTGSEQWLTRTFEDGQRQGELQFPGSAADAAQTFLATVEGAMLMARAARSPQRFHDLTERALTALHVPTPRSA</sequence>
<evidence type="ECO:0000256" key="4">
    <source>
        <dbReference type="PROSITE-ProRule" id="PRU00335"/>
    </source>
</evidence>
<dbReference type="InterPro" id="IPR011075">
    <property type="entry name" value="TetR_C"/>
</dbReference>
<comment type="caution">
    <text evidence="6">The sequence shown here is derived from an EMBL/GenBank/DDBJ whole genome shotgun (WGS) entry which is preliminary data.</text>
</comment>
<dbReference type="PANTHER" id="PTHR47506">
    <property type="entry name" value="TRANSCRIPTIONAL REGULATORY PROTEIN"/>
    <property type="match status" value="1"/>
</dbReference>
<keyword evidence="7" id="KW-1185">Reference proteome</keyword>
<protein>
    <submittedName>
        <fullName evidence="6">TetR family transcriptional regulator</fullName>
    </submittedName>
</protein>
<dbReference type="RefSeq" id="WP_229670791.1">
    <property type="nucleotide sequence ID" value="NZ_BMOE01000002.1"/>
</dbReference>
<evidence type="ECO:0000313" key="7">
    <source>
        <dbReference type="Proteomes" id="UP000635726"/>
    </source>
</evidence>
<organism evidence="6 7">
    <name type="scientific">Deinococcus aquiradiocola</name>
    <dbReference type="NCBI Taxonomy" id="393059"/>
    <lineage>
        <taxon>Bacteria</taxon>
        <taxon>Thermotogati</taxon>
        <taxon>Deinococcota</taxon>
        <taxon>Deinococci</taxon>
        <taxon>Deinococcales</taxon>
        <taxon>Deinococcaceae</taxon>
        <taxon>Deinococcus</taxon>
    </lineage>
</organism>
<proteinExistence type="predicted"/>
<dbReference type="InterPro" id="IPR036271">
    <property type="entry name" value="Tet_transcr_reg_TetR-rel_C_sf"/>
</dbReference>
<evidence type="ECO:0000313" key="6">
    <source>
        <dbReference type="EMBL" id="GGJ68164.1"/>
    </source>
</evidence>
<feature type="DNA-binding region" description="H-T-H motif" evidence="4">
    <location>
        <begin position="28"/>
        <end position="47"/>
    </location>
</feature>
<dbReference type="Pfam" id="PF16925">
    <property type="entry name" value="TetR_C_13"/>
    <property type="match status" value="1"/>
</dbReference>
<dbReference type="Gene3D" id="1.10.357.10">
    <property type="entry name" value="Tetracycline Repressor, domain 2"/>
    <property type="match status" value="1"/>
</dbReference>
<keyword evidence="3" id="KW-0804">Transcription</keyword>
<dbReference type="PANTHER" id="PTHR47506:SF1">
    <property type="entry name" value="HTH-TYPE TRANSCRIPTIONAL REGULATOR YJDC"/>
    <property type="match status" value="1"/>
</dbReference>
<feature type="domain" description="HTH tetR-type" evidence="5">
    <location>
        <begin position="5"/>
        <end position="65"/>
    </location>
</feature>
<dbReference type="AlphaFoldDB" id="A0A917P9X9"/>
<gene>
    <name evidence="6" type="ORF">GCM10008939_10650</name>
</gene>
<dbReference type="Pfam" id="PF00440">
    <property type="entry name" value="TetR_N"/>
    <property type="match status" value="1"/>
</dbReference>
<evidence type="ECO:0000259" key="5">
    <source>
        <dbReference type="PROSITE" id="PS50977"/>
    </source>
</evidence>
<dbReference type="Proteomes" id="UP000635726">
    <property type="component" value="Unassembled WGS sequence"/>
</dbReference>
<dbReference type="SUPFAM" id="SSF48498">
    <property type="entry name" value="Tetracyclin repressor-like, C-terminal domain"/>
    <property type="match status" value="1"/>
</dbReference>
<dbReference type="PRINTS" id="PR00455">
    <property type="entry name" value="HTHTETR"/>
</dbReference>
<dbReference type="GO" id="GO:0003677">
    <property type="term" value="F:DNA binding"/>
    <property type="evidence" value="ECO:0007669"/>
    <property type="project" value="UniProtKB-UniRule"/>
</dbReference>
<reference evidence="6" key="2">
    <citation type="submission" date="2020-09" db="EMBL/GenBank/DDBJ databases">
        <authorList>
            <person name="Sun Q."/>
            <person name="Ohkuma M."/>
        </authorList>
    </citation>
    <scope>NUCLEOTIDE SEQUENCE</scope>
    <source>
        <strain evidence="6">JCM 14371</strain>
    </source>
</reference>
<reference evidence="6" key="1">
    <citation type="journal article" date="2014" name="Int. J. Syst. Evol. Microbiol.">
        <title>Complete genome sequence of Corynebacterium casei LMG S-19264T (=DSM 44701T), isolated from a smear-ripened cheese.</title>
        <authorList>
            <consortium name="US DOE Joint Genome Institute (JGI-PGF)"/>
            <person name="Walter F."/>
            <person name="Albersmeier A."/>
            <person name="Kalinowski J."/>
            <person name="Ruckert C."/>
        </authorList>
    </citation>
    <scope>NUCLEOTIDE SEQUENCE</scope>
    <source>
        <strain evidence="6">JCM 14371</strain>
    </source>
</reference>
<dbReference type="EMBL" id="BMOE01000002">
    <property type="protein sequence ID" value="GGJ68164.1"/>
    <property type="molecule type" value="Genomic_DNA"/>
</dbReference>